<accession>A0A232F375</accession>
<gene>
    <name evidence="1" type="ORF">TSAR_011921</name>
</gene>
<dbReference type="AlphaFoldDB" id="A0A232F375"/>
<proteinExistence type="predicted"/>
<name>A0A232F375_9HYME</name>
<evidence type="ECO:0000313" key="1">
    <source>
        <dbReference type="EMBL" id="OXU24877.1"/>
    </source>
</evidence>
<dbReference type="Proteomes" id="UP000215335">
    <property type="component" value="Unassembled WGS sequence"/>
</dbReference>
<keyword evidence="2" id="KW-1185">Reference proteome</keyword>
<organism evidence="1 2">
    <name type="scientific">Trichomalopsis sarcophagae</name>
    <dbReference type="NCBI Taxonomy" id="543379"/>
    <lineage>
        <taxon>Eukaryota</taxon>
        <taxon>Metazoa</taxon>
        <taxon>Ecdysozoa</taxon>
        <taxon>Arthropoda</taxon>
        <taxon>Hexapoda</taxon>
        <taxon>Insecta</taxon>
        <taxon>Pterygota</taxon>
        <taxon>Neoptera</taxon>
        <taxon>Endopterygota</taxon>
        <taxon>Hymenoptera</taxon>
        <taxon>Apocrita</taxon>
        <taxon>Proctotrupomorpha</taxon>
        <taxon>Chalcidoidea</taxon>
        <taxon>Pteromalidae</taxon>
        <taxon>Pteromalinae</taxon>
        <taxon>Trichomalopsis</taxon>
    </lineage>
</organism>
<protein>
    <submittedName>
        <fullName evidence="1">Uncharacterized protein</fullName>
    </submittedName>
</protein>
<comment type="caution">
    <text evidence="1">The sequence shown here is derived from an EMBL/GenBank/DDBJ whole genome shotgun (WGS) entry which is preliminary data.</text>
</comment>
<evidence type="ECO:0000313" key="2">
    <source>
        <dbReference type="Proteomes" id="UP000215335"/>
    </source>
</evidence>
<sequence length="114" mass="12999">MRKILIFSSIFRCTNDHAIVEGDSLKAYPNACDGYRKTMCEAIISKPTMERLVKLHRNNRSVANFFHAIPCTPIHRRNAKTWAYEVDKIGNTQCLKISICLDSDSDIAAEVIPW</sequence>
<dbReference type="EMBL" id="NNAY01001174">
    <property type="protein sequence ID" value="OXU24877.1"/>
    <property type="molecule type" value="Genomic_DNA"/>
</dbReference>
<reference evidence="1 2" key="1">
    <citation type="journal article" date="2017" name="Curr. Biol.">
        <title>The Evolution of Venom by Co-option of Single-Copy Genes.</title>
        <authorList>
            <person name="Martinson E.O."/>
            <person name="Mrinalini"/>
            <person name="Kelkar Y.D."/>
            <person name="Chang C.H."/>
            <person name="Werren J.H."/>
        </authorList>
    </citation>
    <scope>NUCLEOTIDE SEQUENCE [LARGE SCALE GENOMIC DNA]</scope>
    <source>
        <strain evidence="1 2">Alberta</strain>
        <tissue evidence="1">Whole body</tissue>
    </source>
</reference>